<dbReference type="UniPathway" id="UPA00047">
    <property type="reaction ID" value="UER00058"/>
</dbReference>
<proteinExistence type="inferred from homology"/>
<dbReference type="Proteomes" id="UP000247565">
    <property type="component" value="Unassembled WGS sequence"/>
</dbReference>
<comment type="catalytic activity">
    <reaction evidence="12 18">
        <text>L-valine + 2-oxoglutarate = 3-methyl-2-oxobutanoate + L-glutamate</text>
        <dbReference type="Rhea" id="RHEA:24813"/>
        <dbReference type="ChEBI" id="CHEBI:11851"/>
        <dbReference type="ChEBI" id="CHEBI:16810"/>
        <dbReference type="ChEBI" id="CHEBI:29985"/>
        <dbReference type="ChEBI" id="CHEBI:57762"/>
        <dbReference type="EC" id="2.6.1.42"/>
    </reaction>
</comment>
<dbReference type="Gene3D" id="3.30.470.10">
    <property type="match status" value="1"/>
</dbReference>
<accession>A0A318MXY4</accession>
<gene>
    <name evidence="21" type="ORF">DK869_00685</name>
</gene>
<evidence type="ECO:0000256" key="14">
    <source>
        <dbReference type="ARBA" id="ARBA00049229"/>
    </source>
</evidence>
<comment type="cofactor">
    <cofactor evidence="1 17">
        <name>pyridoxal 5'-phosphate</name>
        <dbReference type="ChEBI" id="CHEBI:597326"/>
    </cofactor>
</comment>
<dbReference type="Pfam" id="PF01063">
    <property type="entry name" value="Aminotran_4"/>
    <property type="match status" value="1"/>
</dbReference>
<keyword evidence="7 18" id="KW-0032">Aminotransferase</keyword>
<dbReference type="CDD" id="cd01557">
    <property type="entry name" value="BCAT_beta_family"/>
    <property type="match status" value="1"/>
</dbReference>
<name>A0A318MXY4_9PROT</name>
<dbReference type="GO" id="GO:0009099">
    <property type="term" value="P:L-valine biosynthetic process"/>
    <property type="evidence" value="ECO:0007669"/>
    <property type="project" value="UniProtKB-UniPathway"/>
</dbReference>
<keyword evidence="8 18" id="KW-0028">Amino-acid biosynthesis</keyword>
<comment type="pathway">
    <text evidence="5 19">Amino-acid biosynthesis; L-leucine biosynthesis; L-leucine from 3-methyl-2-oxobutanoate: step 4/4.</text>
</comment>
<dbReference type="GO" id="GO:0052654">
    <property type="term" value="F:L-leucine-2-oxoglutarate transaminase activity"/>
    <property type="evidence" value="ECO:0007669"/>
    <property type="project" value="RHEA"/>
</dbReference>
<reference evidence="21 22" key="1">
    <citation type="submission" date="2018-05" db="EMBL/GenBank/DDBJ databases">
        <title>Reference genomes for bee gut microbiota database.</title>
        <authorList>
            <person name="Ellegaard K.M."/>
        </authorList>
    </citation>
    <scope>NUCLEOTIDE SEQUENCE [LARGE SCALE GENOMIC DNA]</scope>
    <source>
        <strain evidence="21 22">ESL0284</strain>
    </source>
</reference>
<evidence type="ECO:0000256" key="15">
    <source>
        <dbReference type="PIRSR" id="PIRSR006468-1"/>
    </source>
</evidence>
<dbReference type="NCBIfam" id="NF009897">
    <property type="entry name" value="PRK13357.1"/>
    <property type="match status" value="1"/>
</dbReference>
<dbReference type="InterPro" id="IPR005786">
    <property type="entry name" value="B_amino_transII"/>
</dbReference>
<dbReference type="PANTHER" id="PTHR11825">
    <property type="entry name" value="SUBGROUP IIII AMINOTRANSFERASE"/>
    <property type="match status" value="1"/>
</dbReference>
<dbReference type="GO" id="GO:0009098">
    <property type="term" value="P:L-leucine biosynthetic process"/>
    <property type="evidence" value="ECO:0007669"/>
    <property type="project" value="UniProtKB-UniPathway"/>
</dbReference>
<evidence type="ECO:0000256" key="12">
    <source>
        <dbReference type="ARBA" id="ARBA00048212"/>
    </source>
</evidence>
<feature type="region of interest" description="Disordered" evidence="20">
    <location>
        <begin position="1"/>
        <end position="20"/>
    </location>
</feature>
<dbReference type="SUPFAM" id="SSF56752">
    <property type="entry name" value="D-aminoacid aminotransferase-like PLP-dependent enzymes"/>
    <property type="match status" value="1"/>
</dbReference>
<evidence type="ECO:0000256" key="3">
    <source>
        <dbReference type="ARBA" id="ARBA00004824"/>
    </source>
</evidence>
<dbReference type="UniPathway" id="UPA00049">
    <property type="reaction ID" value="UER00062"/>
</dbReference>
<dbReference type="GO" id="GO:0052656">
    <property type="term" value="F:L-isoleucine-2-oxoglutarate transaminase activity"/>
    <property type="evidence" value="ECO:0007669"/>
    <property type="project" value="RHEA"/>
</dbReference>
<dbReference type="InterPro" id="IPR043132">
    <property type="entry name" value="BCAT-like_C"/>
</dbReference>
<dbReference type="PROSITE" id="PS00770">
    <property type="entry name" value="AA_TRANSFER_CLASS_4"/>
    <property type="match status" value="1"/>
</dbReference>
<dbReference type="RefSeq" id="WP_110438081.1">
    <property type="nucleotide sequence ID" value="NZ_CP046393.1"/>
</dbReference>
<dbReference type="InterPro" id="IPR036038">
    <property type="entry name" value="Aminotransferase-like"/>
</dbReference>
<evidence type="ECO:0000256" key="10">
    <source>
        <dbReference type="ARBA" id="ARBA00022898"/>
    </source>
</evidence>
<evidence type="ECO:0000256" key="19">
    <source>
        <dbReference type="RuleBase" id="RU004519"/>
    </source>
</evidence>
<evidence type="ECO:0000256" key="11">
    <source>
        <dbReference type="ARBA" id="ARBA00023304"/>
    </source>
</evidence>
<evidence type="ECO:0000256" key="16">
    <source>
        <dbReference type="RuleBase" id="RU004106"/>
    </source>
</evidence>
<comment type="similarity">
    <text evidence="6 16">Belongs to the class-IV pyridoxal-phosphate-dependent aminotransferase family.</text>
</comment>
<dbReference type="EMBL" id="QGLT01000001">
    <property type="protein sequence ID" value="PXZ01562.1"/>
    <property type="molecule type" value="Genomic_DNA"/>
</dbReference>
<dbReference type="PIRSF" id="PIRSF006468">
    <property type="entry name" value="BCAT1"/>
    <property type="match status" value="1"/>
</dbReference>
<dbReference type="InterPro" id="IPR001544">
    <property type="entry name" value="Aminotrans_IV"/>
</dbReference>
<feature type="modified residue" description="N6-(pyridoxal phosphate)lysine" evidence="15">
    <location>
        <position position="204"/>
    </location>
</feature>
<comment type="caution">
    <text evidence="21">The sequence shown here is derived from an EMBL/GenBank/DDBJ whole genome shotgun (WGS) entry which is preliminary data.</text>
</comment>
<evidence type="ECO:0000256" key="18">
    <source>
        <dbReference type="RuleBase" id="RU004517"/>
    </source>
</evidence>
<evidence type="ECO:0000256" key="17">
    <source>
        <dbReference type="RuleBase" id="RU004516"/>
    </source>
</evidence>
<dbReference type="PANTHER" id="PTHR11825:SF44">
    <property type="entry name" value="BRANCHED-CHAIN-AMINO-ACID AMINOTRANSFERASE"/>
    <property type="match status" value="1"/>
</dbReference>
<feature type="compositionally biased region" description="Polar residues" evidence="20">
    <location>
        <begin position="1"/>
        <end position="18"/>
    </location>
</feature>
<organism evidence="21 22">
    <name type="scientific">Commensalibacter melissae</name>
    <dbReference type="NCBI Taxonomy" id="2070537"/>
    <lineage>
        <taxon>Bacteria</taxon>
        <taxon>Pseudomonadati</taxon>
        <taxon>Pseudomonadota</taxon>
        <taxon>Alphaproteobacteria</taxon>
        <taxon>Acetobacterales</taxon>
        <taxon>Acetobacteraceae</taxon>
    </lineage>
</organism>
<protein>
    <recommendedName>
        <fullName evidence="18">Branched-chain-amino-acid aminotransferase</fullName>
        <ecNumber evidence="18">2.6.1.42</ecNumber>
    </recommendedName>
</protein>
<comment type="catalytic activity">
    <reaction evidence="13 18">
        <text>L-isoleucine + 2-oxoglutarate = (S)-3-methyl-2-oxopentanoate + L-glutamate</text>
        <dbReference type="Rhea" id="RHEA:24801"/>
        <dbReference type="ChEBI" id="CHEBI:16810"/>
        <dbReference type="ChEBI" id="CHEBI:29985"/>
        <dbReference type="ChEBI" id="CHEBI:35146"/>
        <dbReference type="ChEBI" id="CHEBI:58045"/>
        <dbReference type="EC" id="2.6.1.42"/>
    </reaction>
</comment>
<comment type="function">
    <text evidence="2">Acts on leucine, isoleucine and valine.</text>
</comment>
<sequence length="365" mass="40820">MNSGKQFPIKFSQNPNSLSKKEREAILKKPGFGQKFTDHMLIIHYNDEKKWHDAEIKAYGPISLDPAVCVFHYAQEIFEGMKAYKANDGRILLFRPEANAKRFANSAKRLAMAQLPESIYLQAINEFVKAEKNWIPDQEIGSLYLRPFMIASKPYLGVKPSPEYLFMLIASPAGSYFSKDAQSVSVWVSEFYTRAAPGGTGEVKCGGNYAASLAAQQEATKNQCDQLIFLDSVEHKWIEEMGGMNIFFVFKDGTLLTPPLSGTILPGITRDSLITLAKDKGLTVKQEKYSIHQLIDDIQSKKISEIFACGTAAVITPIGKIKNSKGEYIINEGKSGKITQELRKSLIDIQFGNVIDPYQWVKVVK</sequence>
<keyword evidence="9 18" id="KW-0808">Transferase</keyword>
<comment type="pathway">
    <text evidence="3 19">Amino-acid biosynthesis; L-isoleucine biosynthesis; L-isoleucine from 2-oxobutanoate: step 4/4.</text>
</comment>
<keyword evidence="22" id="KW-1185">Reference proteome</keyword>
<dbReference type="UniPathway" id="UPA00048">
    <property type="reaction ID" value="UER00073"/>
</dbReference>
<dbReference type="InterPro" id="IPR018300">
    <property type="entry name" value="Aminotrans_IV_CS"/>
</dbReference>
<evidence type="ECO:0000256" key="13">
    <source>
        <dbReference type="ARBA" id="ARBA00048798"/>
    </source>
</evidence>
<comment type="catalytic activity">
    <reaction evidence="14 18">
        <text>L-leucine + 2-oxoglutarate = 4-methyl-2-oxopentanoate + L-glutamate</text>
        <dbReference type="Rhea" id="RHEA:18321"/>
        <dbReference type="ChEBI" id="CHEBI:16810"/>
        <dbReference type="ChEBI" id="CHEBI:17865"/>
        <dbReference type="ChEBI" id="CHEBI:29985"/>
        <dbReference type="ChEBI" id="CHEBI:57427"/>
        <dbReference type="EC" id="2.6.1.42"/>
    </reaction>
</comment>
<dbReference type="InterPro" id="IPR043131">
    <property type="entry name" value="BCAT-like_N"/>
</dbReference>
<evidence type="ECO:0000256" key="8">
    <source>
        <dbReference type="ARBA" id="ARBA00022605"/>
    </source>
</evidence>
<evidence type="ECO:0000313" key="22">
    <source>
        <dbReference type="Proteomes" id="UP000247565"/>
    </source>
</evidence>
<dbReference type="GO" id="GO:0009097">
    <property type="term" value="P:isoleucine biosynthetic process"/>
    <property type="evidence" value="ECO:0007669"/>
    <property type="project" value="UniProtKB-UniPathway"/>
</dbReference>
<dbReference type="NCBIfam" id="TIGR01123">
    <property type="entry name" value="ilvE_II"/>
    <property type="match status" value="1"/>
</dbReference>
<keyword evidence="10 17" id="KW-0663">Pyridoxal phosphate</keyword>
<dbReference type="GO" id="GO:0052655">
    <property type="term" value="F:L-valine-2-oxoglutarate transaminase activity"/>
    <property type="evidence" value="ECO:0007669"/>
    <property type="project" value="RHEA"/>
</dbReference>
<evidence type="ECO:0000256" key="9">
    <source>
        <dbReference type="ARBA" id="ARBA00022679"/>
    </source>
</evidence>
<dbReference type="OrthoDB" id="9804984at2"/>
<evidence type="ECO:0000256" key="2">
    <source>
        <dbReference type="ARBA" id="ARBA00003109"/>
    </source>
</evidence>
<keyword evidence="11 18" id="KW-0100">Branched-chain amino acid biosynthesis</keyword>
<evidence type="ECO:0000256" key="1">
    <source>
        <dbReference type="ARBA" id="ARBA00001933"/>
    </source>
</evidence>
<dbReference type="EC" id="2.6.1.42" evidence="18"/>
<dbReference type="AlphaFoldDB" id="A0A318MXY4"/>
<dbReference type="InterPro" id="IPR033939">
    <property type="entry name" value="BCAT_family"/>
</dbReference>
<evidence type="ECO:0000256" key="4">
    <source>
        <dbReference type="ARBA" id="ARBA00004931"/>
    </source>
</evidence>
<evidence type="ECO:0000256" key="7">
    <source>
        <dbReference type="ARBA" id="ARBA00022576"/>
    </source>
</evidence>
<evidence type="ECO:0000256" key="5">
    <source>
        <dbReference type="ARBA" id="ARBA00005072"/>
    </source>
</evidence>
<evidence type="ECO:0000256" key="6">
    <source>
        <dbReference type="ARBA" id="ARBA00009320"/>
    </source>
</evidence>
<dbReference type="Gene3D" id="3.20.10.10">
    <property type="entry name" value="D-amino Acid Aminotransferase, subunit A, domain 2"/>
    <property type="match status" value="1"/>
</dbReference>
<evidence type="ECO:0000313" key="21">
    <source>
        <dbReference type="EMBL" id="PXZ01562.1"/>
    </source>
</evidence>
<evidence type="ECO:0000256" key="20">
    <source>
        <dbReference type="SAM" id="MobiDB-lite"/>
    </source>
</evidence>
<comment type="pathway">
    <text evidence="4 19">Amino-acid biosynthesis; L-valine biosynthesis; L-valine from pyruvate: step 4/4.</text>
</comment>